<dbReference type="PANTHER" id="PTHR28180:SF2">
    <property type="entry name" value="PEROXISOMAL PROTEIN 2"/>
    <property type="match status" value="1"/>
</dbReference>
<evidence type="ECO:0000313" key="2">
    <source>
        <dbReference type="Proteomes" id="UP000095149"/>
    </source>
</evidence>
<dbReference type="EMBL" id="MEKH01000004">
    <property type="protein sequence ID" value="ODO09421.1"/>
    <property type="molecule type" value="Genomic_DNA"/>
</dbReference>
<reference evidence="1 2" key="1">
    <citation type="submission" date="2016-06" db="EMBL/GenBank/DDBJ databases">
        <title>Evolution of pathogenesis and genome organization in the Tremellales.</title>
        <authorList>
            <person name="Cuomo C."/>
            <person name="Litvintseva A."/>
            <person name="Heitman J."/>
            <person name="Chen Y."/>
            <person name="Sun S."/>
            <person name="Springer D."/>
            <person name="Dromer F."/>
            <person name="Young S."/>
            <person name="Zeng Q."/>
            <person name="Chapman S."/>
            <person name="Gujja S."/>
            <person name="Saif S."/>
            <person name="Birren B."/>
        </authorList>
    </citation>
    <scope>NUCLEOTIDE SEQUENCE [LARGE SCALE GENOMIC DNA]</scope>
    <source>
        <strain evidence="1 2">CBS 6273</strain>
    </source>
</reference>
<comment type="caution">
    <text evidence="1">The sequence shown here is derived from an EMBL/GenBank/DDBJ whole genome shotgun (WGS) entry which is preliminary data.</text>
</comment>
<dbReference type="InterPro" id="IPR052999">
    <property type="entry name" value="PTS1_Protein"/>
</dbReference>
<gene>
    <name evidence="1" type="ORF">I350_03021</name>
</gene>
<evidence type="ECO:0008006" key="3">
    <source>
        <dbReference type="Google" id="ProtNLM"/>
    </source>
</evidence>
<dbReference type="InterPro" id="IPR029032">
    <property type="entry name" value="AhpD-like"/>
</dbReference>
<dbReference type="OrthoDB" id="5392202at2759"/>
<name>A0A1E3K8N5_9TREE</name>
<dbReference type="PANTHER" id="PTHR28180">
    <property type="entry name" value="CONSERVED MITOCHONDRIAL PROTEIN-RELATED"/>
    <property type="match status" value="1"/>
</dbReference>
<organism evidence="1 2">
    <name type="scientific">Cryptococcus amylolentus CBS 6273</name>
    <dbReference type="NCBI Taxonomy" id="1296118"/>
    <lineage>
        <taxon>Eukaryota</taxon>
        <taxon>Fungi</taxon>
        <taxon>Dikarya</taxon>
        <taxon>Basidiomycota</taxon>
        <taxon>Agaricomycotina</taxon>
        <taxon>Tremellomycetes</taxon>
        <taxon>Tremellales</taxon>
        <taxon>Cryptococcaceae</taxon>
        <taxon>Cryptococcus</taxon>
    </lineage>
</organism>
<dbReference type="SUPFAM" id="SSF69118">
    <property type="entry name" value="AhpD-like"/>
    <property type="match status" value="1"/>
</dbReference>
<proteinExistence type="predicted"/>
<dbReference type="AlphaFoldDB" id="A0A1E3K8N5"/>
<evidence type="ECO:0000313" key="1">
    <source>
        <dbReference type="EMBL" id="ODO09421.1"/>
    </source>
</evidence>
<dbReference type="Gene3D" id="1.20.1290.10">
    <property type="entry name" value="AhpD-like"/>
    <property type="match status" value="1"/>
</dbReference>
<accession>A0A1E3K8N5</accession>
<sequence length="306" mass="32567">MSAKSVKLSPAIKALLSAPHAQGGPIPAPPRATLNSLFDRIRTRGEAGGVGAPTWLTVSTGALVTTNSPDSVRALWDYASERSGGLGQKVEAAGVIRETALKCISFSGIPRTINALTSLRAHLPEDVINDLSTTPTRQVPYQRYRVSDSPYRGLTPQNVKETLARGQSLWDAIYEPLSAKLLSKLSDAHPDLPVHILTSHYSHLLSDPFTTGPPGGAKVGRVLTSVVAMACLRAQQGVGPQLTSHVFGLKKSLLEGGGAEREAPLKGQEWLTSDEGVRWILESTDEISQVLTEGRASFAGPVKAKL</sequence>
<protein>
    <recommendedName>
        <fullName evidence="3">Dol-P-Man:Man(5)GlcNAc(2)-PP-Dol alpha-1,3-mannosyltransferase</fullName>
    </recommendedName>
</protein>
<dbReference type="Proteomes" id="UP000095149">
    <property type="component" value="Unassembled WGS sequence"/>
</dbReference>